<dbReference type="Proteomes" id="UP000282551">
    <property type="component" value="Chromosome"/>
</dbReference>
<dbReference type="Gene3D" id="1.10.287.1060">
    <property type="entry name" value="ESAT-6-like"/>
    <property type="match status" value="1"/>
</dbReference>
<dbReference type="RefSeq" id="WP_126331938.1">
    <property type="nucleotide sequence ID" value="NZ_AP022604.1"/>
</dbReference>
<reference evidence="1 2" key="1">
    <citation type="submission" date="2018-12" db="EMBL/GenBank/DDBJ databases">
        <authorList>
            <consortium name="Pathogen Informatics"/>
        </authorList>
    </citation>
    <scope>NUCLEOTIDE SEQUENCE [LARGE SCALE GENOMIC DNA]</scope>
    <source>
        <strain evidence="1 2">NCTC10485</strain>
    </source>
</reference>
<proteinExistence type="predicted"/>
<dbReference type="EMBL" id="LR134355">
    <property type="protein sequence ID" value="VEG44161.1"/>
    <property type="molecule type" value="Genomic_DNA"/>
</dbReference>
<dbReference type="OrthoDB" id="4629428at2"/>
<dbReference type="InterPro" id="IPR036689">
    <property type="entry name" value="ESAT-6-like_sf"/>
</dbReference>
<organism evidence="1 2">
    <name type="scientific">Mycolicibacterium chitae</name>
    <name type="common">Mycobacterium chitae</name>
    <dbReference type="NCBI Taxonomy" id="1792"/>
    <lineage>
        <taxon>Bacteria</taxon>
        <taxon>Bacillati</taxon>
        <taxon>Actinomycetota</taxon>
        <taxon>Actinomycetes</taxon>
        <taxon>Mycobacteriales</taxon>
        <taxon>Mycobacteriaceae</taxon>
        <taxon>Mycolicibacterium</taxon>
    </lineage>
</organism>
<name>A0A448HW58_MYCCI</name>
<gene>
    <name evidence="1" type="ORF">NCTC10485_00072</name>
</gene>
<keyword evidence="2" id="KW-1185">Reference proteome</keyword>
<dbReference type="SUPFAM" id="SSF140453">
    <property type="entry name" value="EsxAB dimer-like"/>
    <property type="match status" value="1"/>
</dbReference>
<evidence type="ECO:0000313" key="2">
    <source>
        <dbReference type="Proteomes" id="UP000282551"/>
    </source>
</evidence>
<evidence type="ECO:0000313" key="1">
    <source>
        <dbReference type="EMBL" id="VEG44161.1"/>
    </source>
</evidence>
<dbReference type="AlphaFoldDB" id="A0A448HW58"/>
<accession>A0A448HW58</accession>
<protein>
    <submittedName>
        <fullName evidence="1">ESAT-6 like protein EsxD</fullName>
    </submittedName>
</protein>
<sequence length="106" mass="11126">MGTTNGQNVDIPPEELRETMSAVITAMDSSTALGNQCLGLIEDLMGAAFRGPAASMAVQTISEINADLQKITTHGTWLAEHLGKTADVMESNEDDSINAIRAVHGG</sequence>